<feature type="transmembrane region" description="Helical" evidence="9">
    <location>
        <begin position="117"/>
        <end position="137"/>
    </location>
</feature>
<evidence type="ECO:0000256" key="2">
    <source>
        <dbReference type="ARBA" id="ARBA00007079"/>
    </source>
</evidence>
<proteinExistence type="inferred from homology"/>
<keyword evidence="8" id="KW-0407">Ion channel</keyword>
<evidence type="ECO:0000313" key="10">
    <source>
        <dbReference type="EMBL" id="PPS02714.1"/>
    </source>
</evidence>
<keyword evidence="4 9" id="KW-0812">Transmembrane</keyword>
<organism evidence="10 11">
    <name type="scientific">Gossypium barbadense</name>
    <name type="common">Sea Island cotton</name>
    <name type="synonym">Hibiscus barbadensis</name>
    <dbReference type="NCBI Taxonomy" id="3634"/>
    <lineage>
        <taxon>Eukaryota</taxon>
        <taxon>Viridiplantae</taxon>
        <taxon>Streptophyta</taxon>
        <taxon>Embryophyta</taxon>
        <taxon>Tracheophyta</taxon>
        <taxon>Spermatophyta</taxon>
        <taxon>Magnoliopsida</taxon>
        <taxon>eudicotyledons</taxon>
        <taxon>Gunneridae</taxon>
        <taxon>Pentapetalae</taxon>
        <taxon>rosids</taxon>
        <taxon>malvids</taxon>
        <taxon>Malvales</taxon>
        <taxon>Malvaceae</taxon>
        <taxon>Malvoideae</taxon>
        <taxon>Gossypium</taxon>
    </lineage>
</organism>
<feature type="transmembrane region" description="Helical" evidence="9">
    <location>
        <begin position="149"/>
        <end position="167"/>
    </location>
</feature>
<evidence type="ECO:0000256" key="3">
    <source>
        <dbReference type="ARBA" id="ARBA00022448"/>
    </source>
</evidence>
<evidence type="ECO:0000313" key="11">
    <source>
        <dbReference type="Proteomes" id="UP000239757"/>
    </source>
</evidence>
<evidence type="ECO:0000256" key="9">
    <source>
        <dbReference type="SAM" id="Phobius"/>
    </source>
</evidence>
<dbReference type="PANTHER" id="PTHR31086">
    <property type="entry name" value="ALUMINUM-ACTIVATED MALATE TRANSPORTER 10"/>
    <property type="match status" value="1"/>
</dbReference>
<accession>A0A2P5XHF4</accession>
<dbReference type="EMBL" id="KZ664870">
    <property type="protein sequence ID" value="PPS02714.1"/>
    <property type="molecule type" value="Genomic_DNA"/>
</dbReference>
<dbReference type="Proteomes" id="UP000239757">
    <property type="component" value="Unassembled WGS sequence"/>
</dbReference>
<evidence type="ECO:0000256" key="5">
    <source>
        <dbReference type="ARBA" id="ARBA00022989"/>
    </source>
</evidence>
<keyword evidence="5 9" id="KW-1133">Transmembrane helix</keyword>
<keyword evidence="7 9" id="KW-0472">Membrane</keyword>
<keyword evidence="6" id="KW-0406">Ion transport</keyword>
<feature type="transmembrane region" description="Helical" evidence="9">
    <location>
        <begin position="91"/>
        <end position="111"/>
    </location>
</feature>
<dbReference type="GO" id="GO:0015743">
    <property type="term" value="P:malate transport"/>
    <property type="evidence" value="ECO:0007669"/>
    <property type="project" value="InterPro"/>
</dbReference>
<evidence type="ECO:0000256" key="7">
    <source>
        <dbReference type="ARBA" id="ARBA00023136"/>
    </source>
</evidence>
<evidence type="ECO:0000256" key="6">
    <source>
        <dbReference type="ARBA" id="ARBA00023065"/>
    </source>
</evidence>
<keyword evidence="3" id="KW-0813">Transport</keyword>
<evidence type="ECO:0000256" key="4">
    <source>
        <dbReference type="ARBA" id="ARBA00022692"/>
    </source>
</evidence>
<dbReference type="Pfam" id="PF11744">
    <property type="entry name" value="ALMT"/>
    <property type="match status" value="2"/>
</dbReference>
<evidence type="ECO:0000256" key="8">
    <source>
        <dbReference type="ARBA" id="ARBA00023303"/>
    </source>
</evidence>
<evidence type="ECO:0000256" key="1">
    <source>
        <dbReference type="ARBA" id="ARBA00004141"/>
    </source>
</evidence>
<evidence type="ECO:0008006" key="12">
    <source>
        <dbReference type="Google" id="ProtNLM"/>
    </source>
</evidence>
<dbReference type="OrthoDB" id="971221at2759"/>
<dbReference type="AlphaFoldDB" id="A0A2P5XHF4"/>
<comment type="similarity">
    <text evidence="2">Belongs to the aromatic acid exporter (TC 2.A.85) family.</text>
</comment>
<feature type="transmembrane region" description="Helical" evidence="9">
    <location>
        <begin position="179"/>
        <end position="201"/>
    </location>
</feature>
<feature type="transmembrane region" description="Helical" evidence="9">
    <location>
        <begin position="65"/>
        <end position="84"/>
    </location>
</feature>
<dbReference type="GO" id="GO:0016020">
    <property type="term" value="C:membrane"/>
    <property type="evidence" value="ECO:0007669"/>
    <property type="project" value="UniProtKB-SubCell"/>
</dbReference>
<dbReference type="GO" id="GO:0034220">
    <property type="term" value="P:monoatomic ion transmembrane transport"/>
    <property type="evidence" value="ECO:0007669"/>
    <property type="project" value="UniProtKB-KW"/>
</dbReference>
<protein>
    <recommendedName>
        <fullName evidence="12">Aluminum-activated malate transporter</fullName>
    </recommendedName>
</protein>
<comment type="subcellular location">
    <subcellularLocation>
        <location evidence="1">Membrane</location>
        <topology evidence="1">Multi-pass membrane protein</topology>
    </subcellularLocation>
</comment>
<name>A0A2P5XHF4_GOSBA</name>
<reference evidence="10 11" key="1">
    <citation type="submission" date="2015-01" db="EMBL/GenBank/DDBJ databases">
        <title>Genome of allotetraploid Gossypium barbadense reveals genomic plasticity and fiber elongation in cotton evolution.</title>
        <authorList>
            <person name="Chen X."/>
            <person name="Liu X."/>
            <person name="Zhao B."/>
            <person name="Zheng H."/>
            <person name="Hu Y."/>
            <person name="Lu G."/>
            <person name="Yang C."/>
            <person name="Chen J."/>
            <person name="Shan C."/>
            <person name="Zhang L."/>
            <person name="Zhou Y."/>
            <person name="Wang L."/>
            <person name="Guo W."/>
            <person name="Bai Y."/>
            <person name="Ruan J."/>
            <person name="Shangguan X."/>
            <person name="Mao Y."/>
            <person name="Jiang J."/>
            <person name="Zhu Y."/>
            <person name="Lei J."/>
            <person name="Kang H."/>
            <person name="Chen S."/>
            <person name="He X."/>
            <person name="Wang R."/>
            <person name="Wang Y."/>
            <person name="Chen J."/>
            <person name="Wang L."/>
            <person name="Yu S."/>
            <person name="Wang B."/>
            <person name="Wei J."/>
            <person name="Song S."/>
            <person name="Lu X."/>
            <person name="Gao Z."/>
            <person name="Gu W."/>
            <person name="Deng X."/>
            <person name="Ma D."/>
            <person name="Wang S."/>
            <person name="Liang W."/>
            <person name="Fang L."/>
            <person name="Cai C."/>
            <person name="Zhu X."/>
            <person name="Zhou B."/>
            <person name="Zhang Y."/>
            <person name="Chen Z."/>
            <person name="Xu S."/>
            <person name="Zhu R."/>
            <person name="Wang S."/>
            <person name="Zhang T."/>
            <person name="Zhao G."/>
        </authorList>
    </citation>
    <scope>NUCLEOTIDE SEQUENCE [LARGE SCALE GENOMIC DNA]</scope>
    <source>
        <strain evidence="11">cv. Xinhai21</strain>
        <tissue evidence="10">Leaf</tissue>
    </source>
</reference>
<dbReference type="InterPro" id="IPR020966">
    <property type="entry name" value="ALMT"/>
</dbReference>
<sequence length="389" mass="43595">MDLESATCHQEKEKQGQFGRGWSWIKAFPKNVKIKVFEFVSKLKKLGQDDPRKVIHSLKPLYDSFGVSAIFAVITVLFVLEFSVATLGKGVIRGLATLFAGAPAVGAHHLANLSGCIGEPIVLGFFVFLQSGVFTFARFFPKNNARYDYGLLIFTLTFVFISVSGYQDDEILELAYKRLSTMLLGSFTCIIVSIMVFPVWAGKDLRILIASNMEKLGSFLEGFADEYFEMANFARWEPMHGRFQFRHSWKQYLKIRALIRRCAYRIESLNGHLNSGIQVLIVSNSSEFALSIKTMMKPFPADIHIQNSKSAAKSVWDDNMDHSRVVPVAPVDSLLIDVVNCTQEIAEAVHELTSIVNFKAIQPTVSPEEPETAQPKIVKSSNDVVFFSI</sequence>
<gene>
    <name evidence="10" type="ORF">GOBAR_AA17945</name>
</gene>